<evidence type="ECO:0000256" key="1">
    <source>
        <dbReference type="SAM" id="Phobius"/>
    </source>
</evidence>
<feature type="transmembrane region" description="Helical" evidence="1">
    <location>
        <begin position="174"/>
        <end position="192"/>
    </location>
</feature>
<feature type="transmembrane region" description="Helical" evidence="1">
    <location>
        <begin position="141"/>
        <end position="162"/>
    </location>
</feature>
<dbReference type="PANTHER" id="PTHR40115:SF1">
    <property type="entry name" value="INNER MEMBRANE PROTEIN WITH PEPSY TM HELIX"/>
    <property type="match status" value="1"/>
</dbReference>
<feature type="transmembrane region" description="Helical" evidence="1">
    <location>
        <begin position="24"/>
        <end position="42"/>
    </location>
</feature>
<keyword evidence="1" id="KW-1133">Transmembrane helix</keyword>
<reference evidence="2" key="1">
    <citation type="submission" date="2022-03" db="EMBL/GenBank/DDBJ databases">
        <title>Genome Identification and Characterization of new species Bdellovibrio reynosense LBG001 sp. nov. from a Mexico soil sample.</title>
        <authorList>
            <person name="Camilli A."/>
            <person name="Ajao Y."/>
            <person name="Guo X."/>
        </authorList>
    </citation>
    <scope>NUCLEOTIDE SEQUENCE</scope>
    <source>
        <strain evidence="2">LBG001</strain>
    </source>
</reference>
<protein>
    <submittedName>
        <fullName evidence="2">PepSY-associated TM helix domain-containing protein</fullName>
    </submittedName>
</protein>
<dbReference type="PANTHER" id="PTHR40115">
    <property type="entry name" value="INNER MEMBRANE PROTEIN WITH PEPSY TM HELIX"/>
    <property type="match status" value="1"/>
</dbReference>
<dbReference type="RefSeq" id="WP_243537945.1">
    <property type="nucleotide sequence ID" value="NZ_CP093442.1"/>
</dbReference>
<keyword evidence="1" id="KW-0812">Transmembrane</keyword>
<keyword evidence="1" id="KW-0472">Membrane</keyword>
<accession>A0ABY4C985</accession>
<sequence length="193" mass="22354">MVEKSGSDWRKKLFLLNRSFHRDIGYFCVGLILIYAISGIAVNHVDSWNPSYVITRSEHTLKHLPKDAESDEFEKALTKSLGIKTDFRSRVRDSADEVLFFYEGTRVSWNETKQQAYVETTEKRIGLFFANYLHLNKAKRVWTYVADVFAVLLIYLSLSGLFMVKGANGFGRRGWMFVTAGIILPLSFYYFYV</sequence>
<dbReference type="Pfam" id="PF16357">
    <property type="entry name" value="PepSY_TM_like_2"/>
    <property type="match status" value="1"/>
</dbReference>
<dbReference type="Proteomes" id="UP000830116">
    <property type="component" value="Chromosome"/>
</dbReference>
<evidence type="ECO:0000313" key="2">
    <source>
        <dbReference type="EMBL" id="UOF01505.1"/>
    </source>
</evidence>
<keyword evidence="3" id="KW-1185">Reference proteome</keyword>
<proteinExistence type="predicted"/>
<organism evidence="2 3">
    <name type="scientific">Bdellovibrio reynosensis</name>
    <dbReference type="NCBI Taxonomy" id="2835041"/>
    <lineage>
        <taxon>Bacteria</taxon>
        <taxon>Pseudomonadati</taxon>
        <taxon>Bdellovibrionota</taxon>
        <taxon>Bdellovibrionia</taxon>
        <taxon>Bdellovibrionales</taxon>
        <taxon>Pseudobdellovibrionaceae</taxon>
        <taxon>Bdellovibrio</taxon>
    </lineage>
</organism>
<name>A0ABY4C985_9BACT</name>
<dbReference type="EMBL" id="CP093442">
    <property type="protein sequence ID" value="UOF01505.1"/>
    <property type="molecule type" value="Genomic_DNA"/>
</dbReference>
<evidence type="ECO:0000313" key="3">
    <source>
        <dbReference type="Proteomes" id="UP000830116"/>
    </source>
</evidence>
<dbReference type="InterPro" id="IPR032307">
    <property type="entry name" value="PepSY_TM-like_2"/>
</dbReference>
<gene>
    <name evidence="2" type="ORF">MNR06_00875</name>
</gene>